<dbReference type="Gene3D" id="6.10.140.1830">
    <property type="match status" value="1"/>
</dbReference>
<feature type="non-terminal residue" evidence="8">
    <location>
        <position position="1"/>
    </location>
</feature>
<dbReference type="InterPro" id="IPR014043">
    <property type="entry name" value="Acyl_transferase_dom"/>
</dbReference>
<evidence type="ECO:0000256" key="2">
    <source>
        <dbReference type="ARBA" id="ARBA00022553"/>
    </source>
</evidence>
<evidence type="ECO:0000259" key="7">
    <source>
        <dbReference type="PROSITE" id="PS50075"/>
    </source>
</evidence>
<dbReference type="InterPro" id="IPR036736">
    <property type="entry name" value="ACP-like_sf"/>
</dbReference>
<keyword evidence="4" id="KW-0045">Antibiotic biosynthesis</keyword>
<dbReference type="InterPro" id="IPR001227">
    <property type="entry name" value="Ac_transferase_dom_sf"/>
</dbReference>
<evidence type="ECO:0000256" key="5">
    <source>
        <dbReference type="ARBA" id="ARBA00023268"/>
    </source>
</evidence>
<dbReference type="PANTHER" id="PTHR43775">
    <property type="entry name" value="FATTY ACID SYNTHASE"/>
    <property type="match status" value="1"/>
</dbReference>
<dbReference type="SMART" id="SM00827">
    <property type="entry name" value="PKS_AT"/>
    <property type="match status" value="1"/>
</dbReference>
<evidence type="ECO:0000256" key="1">
    <source>
        <dbReference type="ARBA" id="ARBA00022450"/>
    </source>
</evidence>
<dbReference type="InterPro" id="IPR006162">
    <property type="entry name" value="Ppantetheine_attach_site"/>
</dbReference>
<dbReference type="OrthoDB" id="9778690at2"/>
<dbReference type="Proteomes" id="UP000181909">
    <property type="component" value="Unassembled WGS sequence"/>
</dbReference>
<dbReference type="STRING" id="1893.SAMN02787144_10704"/>
<evidence type="ECO:0000256" key="4">
    <source>
        <dbReference type="ARBA" id="ARBA00023194"/>
    </source>
</evidence>
<dbReference type="Pfam" id="PF18369">
    <property type="entry name" value="PKS_DE"/>
    <property type="match status" value="1"/>
</dbReference>
<dbReference type="InterPro" id="IPR057326">
    <property type="entry name" value="KR_dom"/>
</dbReference>
<dbReference type="GO" id="GO:0004312">
    <property type="term" value="F:fatty acid synthase activity"/>
    <property type="evidence" value="ECO:0007669"/>
    <property type="project" value="TreeGrafter"/>
</dbReference>
<dbReference type="GO" id="GO:0017000">
    <property type="term" value="P:antibiotic biosynthetic process"/>
    <property type="evidence" value="ECO:0007669"/>
    <property type="project" value="UniProtKB-KW"/>
</dbReference>
<accession>A0A1K2FCR9</accession>
<dbReference type="InterPro" id="IPR013968">
    <property type="entry name" value="PKS_KR"/>
</dbReference>
<keyword evidence="1" id="KW-0596">Phosphopantetheine</keyword>
<dbReference type="EMBL" id="FPJO01000070">
    <property type="protein sequence ID" value="SFY45338.1"/>
    <property type="molecule type" value="Genomic_DNA"/>
</dbReference>
<dbReference type="Pfam" id="PF00698">
    <property type="entry name" value="Acyl_transf_1"/>
    <property type="match status" value="1"/>
</dbReference>
<dbReference type="InterPro" id="IPR041618">
    <property type="entry name" value="PKS_DE"/>
</dbReference>
<evidence type="ECO:0000313" key="8">
    <source>
        <dbReference type="EMBL" id="SFY45338.1"/>
    </source>
</evidence>
<sequence length="916" mass="94367">ISIAAVNGPSSVVVSGDPEALDELVTDCHTNDIRARKIDVDYASHSAHVEEIEAELARLLVGIAPQTGGTALYSSLTGALLDGTEMGAGYWYNNLRETVEFEQATRTALADGHTVFIEVSPHPVLSLGLQGTIENTGTDAATLGTLRRDEGGPDRFLTSLTEAHVHGTTVDWPAVFADTGATRTPLPTYAFQRTRYWLKDEPEAPAATSVPAEQSTAEAEFWKAVESGDAEALARQLNGVDAGPLSAVLPALATWRRTATAHATLDSWRYRVTWKPSVSSGAPGALSGAWLLVVPEALADSALVADCTRQLAGRGARVVALVLTEGQSDRAGIAKALTALGDADPGSEASTYAGALSLLALDERAGTAPGTELPATTTHTLALVQALDDTAVRAPLWCLTSGGVQIGQTGYSDPASSPVQAQLWGMGQAIALEAPGSWGGLIDLPDVAAEGGDASVAERICAVLSGDYGAEDQVAVRGEGVFARRIGRASLGEAVRRFEPRGSALVTGGTGAVGGHVARWLAAEGAEHIVLTSRRGPDSPGAAELVEELAVAGASATVVACDVADRDQVDALVERLRAEGRPVGSVFHTAGVDDTAAVQDTDAAAYATVLSGKVNGALHLDEALGDSVDTFVLFSSISGVWGNARHSAYAAANASLDALAHRRRSQGRSATSVSWGWWQGDGLAGGAGVGGALSGLGLAAMAPELAVSAMRQAVEHGETAVVVADIDWRDFAPAFTGLRPSALIGDLPEVRGAVRPGDDAETDGGQDTARDAAAALRAELAELPGPEQEYTLLELVRDHAAAVLGLAGPSDVRPDKPFRTLGFDSLTAVDLRNRITRATGLRLPAALVFDHPTPVVLAAFLRTKFDLPVATGAADPVPVPAPVPATAPAPAVAADDSIDDMDAESLIQLALGDNGS</sequence>
<keyword evidence="2" id="KW-0597">Phosphoprotein</keyword>
<gene>
    <name evidence="8" type="ORF">SAMN02787144_10704</name>
</gene>
<dbReference type="InterPro" id="IPR009081">
    <property type="entry name" value="PP-bd_ACP"/>
</dbReference>
<dbReference type="PROSITE" id="PS00012">
    <property type="entry name" value="PHOSPHOPANTETHEINE"/>
    <property type="match status" value="1"/>
</dbReference>
<evidence type="ECO:0000313" key="9">
    <source>
        <dbReference type="Proteomes" id="UP000181909"/>
    </source>
</evidence>
<dbReference type="RefSeq" id="WP_143166631.1">
    <property type="nucleotide sequence ID" value="NZ_FPJO01000070.1"/>
</dbReference>
<dbReference type="SMART" id="SM01294">
    <property type="entry name" value="PKS_PP_betabranch"/>
    <property type="match status" value="1"/>
</dbReference>
<dbReference type="InterPro" id="IPR016035">
    <property type="entry name" value="Acyl_Trfase/lysoPLipase"/>
</dbReference>
<name>A0A1K2FCR9_STRAR</name>
<organism evidence="8 9">
    <name type="scientific">Streptomyces atratus</name>
    <dbReference type="NCBI Taxonomy" id="1893"/>
    <lineage>
        <taxon>Bacteria</taxon>
        <taxon>Bacillati</taxon>
        <taxon>Actinomycetota</taxon>
        <taxon>Actinomycetes</taxon>
        <taxon>Kitasatosporales</taxon>
        <taxon>Streptomycetaceae</taxon>
        <taxon>Streptomyces</taxon>
    </lineage>
</organism>
<evidence type="ECO:0000256" key="6">
    <source>
        <dbReference type="ARBA" id="ARBA00023315"/>
    </source>
</evidence>
<dbReference type="SUPFAM" id="SSF52151">
    <property type="entry name" value="FabD/lysophospholipase-like"/>
    <property type="match status" value="1"/>
</dbReference>
<dbReference type="InterPro" id="IPR020806">
    <property type="entry name" value="PKS_PP-bd"/>
</dbReference>
<dbReference type="PANTHER" id="PTHR43775:SF51">
    <property type="entry name" value="INACTIVE PHENOLPHTHIOCEROL SYNTHESIS POLYKETIDE SYNTHASE TYPE I PKS1-RELATED"/>
    <property type="match status" value="1"/>
</dbReference>
<dbReference type="FunFam" id="1.10.1200.10:FF:000007">
    <property type="entry name" value="Probable polyketide synthase pks17"/>
    <property type="match status" value="1"/>
</dbReference>
<dbReference type="InterPro" id="IPR016036">
    <property type="entry name" value="Malonyl_transacylase_ACP-bd"/>
</dbReference>
<feature type="domain" description="Carrier" evidence="7">
    <location>
        <begin position="790"/>
        <end position="865"/>
    </location>
</feature>
<keyword evidence="3" id="KW-0808">Transferase</keyword>
<dbReference type="CDD" id="cd08952">
    <property type="entry name" value="KR_1_SDR_x"/>
    <property type="match status" value="1"/>
</dbReference>
<dbReference type="GO" id="GO:0031177">
    <property type="term" value="F:phosphopantetheine binding"/>
    <property type="evidence" value="ECO:0007669"/>
    <property type="project" value="InterPro"/>
</dbReference>
<dbReference type="Gene3D" id="3.40.366.10">
    <property type="entry name" value="Malonyl-Coenzyme A Acyl Carrier Protein, domain 2"/>
    <property type="match status" value="1"/>
</dbReference>
<dbReference type="GO" id="GO:0006633">
    <property type="term" value="P:fatty acid biosynthetic process"/>
    <property type="evidence" value="ECO:0007669"/>
    <property type="project" value="TreeGrafter"/>
</dbReference>
<protein>
    <submittedName>
        <fullName evidence="8">Phosphopantetheine attachment site</fullName>
    </submittedName>
</protein>
<dbReference type="SUPFAM" id="SSF55048">
    <property type="entry name" value="Probable ACP-binding domain of malonyl-CoA ACP transacylase"/>
    <property type="match status" value="1"/>
</dbReference>
<keyword evidence="5" id="KW-0511">Multifunctional enzyme</keyword>
<dbReference type="SUPFAM" id="SSF51735">
    <property type="entry name" value="NAD(P)-binding Rossmann-fold domains"/>
    <property type="match status" value="2"/>
</dbReference>
<dbReference type="Pfam" id="PF00550">
    <property type="entry name" value="PP-binding"/>
    <property type="match status" value="1"/>
</dbReference>
<dbReference type="SUPFAM" id="SSF47336">
    <property type="entry name" value="ACP-like"/>
    <property type="match status" value="1"/>
</dbReference>
<dbReference type="PROSITE" id="PS50075">
    <property type="entry name" value="CARRIER"/>
    <property type="match status" value="1"/>
</dbReference>
<dbReference type="Gene3D" id="3.30.70.3290">
    <property type="match status" value="1"/>
</dbReference>
<dbReference type="AlphaFoldDB" id="A0A1K2FCR9"/>
<proteinExistence type="predicted"/>
<dbReference type="Gene3D" id="1.10.1200.10">
    <property type="entry name" value="ACP-like"/>
    <property type="match status" value="1"/>
</dbReference>
<dbReference type="Gene3D" id="3.40.50.720">
    <property type="entry name" value="NAD(P)-binding Rossmann-like Domain"/>
    <property type="match status" value="1"/>
</dbReference>
<reference evidence="8 9" key="1">
    <citation type="submission" date="2016-11" db="EMBL/GenBank/DDBJ databases">
        <authorList>
            <person name="Jaros S."/>
            <person name="Januszkiewicz K."/>
            <person name="Wedrychowicz H."/>
        </authorList>
    </citation>
    <scope>NUCLEOTIDE SEQUENCE [LARGE SCALE GENOMIC DNA]</scope>
    <source>
        <strain evidence="8 9">OK807</strain>
    </source>
</reference>
<evidence type="ECO:0000256" key="3">
    <source>
        <dbReference type="ARBA" id="ARBA00022679"/>
    </source>
</evidence>
<dbReference type="InterPro" id="IPR050091">
    <property type="entry name" value="PKS_NRPS_Biosynth_Enz"/>
</dbReference>
<keyword evidence="6" id="KW-0012">Acyltransferase</keyword>
<dbReference type="SMART" id="SM00823">
    <property type="entry name" value="PKS_PP"/>
    <property type="match status" value="1"/>
</dbReference>
<dbReference type="SMART" id="SM00822">
    <property type="entry name" value="PKS_KR"/>
    <property type="match status" value="1"/>
</dbReference>
<dbReference type="Pfam" id="PF08659">
    <property type="entry name" value="KR"/>
    <property type="match status" value="1"/>
</dbReference>
<dbReference type="InterPro" id="IPR036291">
    <property type="entry name" value="NAD(P)-bd_dom_sf"/>
</dbReference>